<reference evidence="1" key="1">
    <citation type="journal article" date="2023" name="Front. Microbiol.">
        <title>Phylogeography and host specificity of Pasteurellaceae pathogenic to sea-farmed fish in the north-east Atlantic.</title>
        <authorList>
            <person name="Gulla S."/>
            <person name="Colquhoun D.J."/>
            <person name="Olsen A.B."/>
            <person name="Spilsberg B."/>
            <person name="Lagesen K."/>
            <person name="Aakesson C.P."/>
            <person name="Strom S."/>
            <person name="Manji F."/>
            <person name="Birkbeck T.H."/>
            <person name="Nilsen H.K."/>
        </authorList>
    </citation>
    <scope>NUCLEOTIDE SEQUENCE</scope>
    <source>
        <strain evidence="1">VIB1234</strain>
    </source>
</reference>
<gene>
    <name evidence="1" type="ORF">QJU78_06320</name>
</gene>
<dbReference type="Proteomes" id="UP001230466">
    <property type="component" value="Unassembled WGS sequence"/>
</dbReference>
<protein>
    <submittedName>
        <fullName evidence="1">Uncharacterized protein</fullName>
    </submittedName>
</protein>
<dbReference type="RefSeq" id="WP_211598026.1">
    <property type="nucleotide sequence ID" value="NZ_JAGRQI010000011.1"/>
</dbReference>
<sequence>MTNEILDLHQNVAEQKHKISPMNVIDNPNPKMDTEVEHILYLPELCPASKNPKQGSFITLRYKNSNHFLELFSLDKHIDSYIGHTIVRDMEYFVQTIAQAAADVLKETVTASAKIDYNLIRQCQKIYVVAKPSI</sequence>
<proteinExistence type="predicted"/>
<evidence type="ECO:0000313" key="1">
    <source>
        <dbReference type="EMBL" id="MDP8187383.1"/>
    </source>
</evidence>
<dbReference type="EMBL" id="JASAYJ010000011">
    <property type="protein sequence ID" value="MDP8187383.1"/>
    <property type="molecule type" value="Genomic_DNA"/>
</dbReference>
<organism evidence="1 2">
    <name type="scientific">Pasteurella atlantica</name>
    <dbReference type="NCBI Taxonomy" id="2827233"/>
    <lineage>
        <taxon>Bacteria</taxon>
        <taxon>Pseudomonadati</taxon>
        <taxon>Pseudomonadota</taxon>
        <taxon>Gammaproteobacteria</taxon>
        <taxon>Pasteurellales</taxon>
        <taxon>Pasteurellaceae</taxon>
        <taxon>Pasteurella</taxon>
    </lineage>
</organism>
<name>A0AAQ4LS66_9PAST</name>
<dbReference type="AlphaFoldDB" id="A0AAQ4LS66"/>
<evidence type="ECO:0000313" key="2">
    <source>
        <dbReference type="Proteomes" id="UP001230466"/>
    </source>
</evidence>
<accession>A0AAQ4LS66</accession>
<comment type="caution">
    <text evidence="1">The sequence shown here is derived from an EMBL/GenBank/DDBJ whole genome shotgun (WGS) entry which is preliminary data.</text>
</comment>